<evidence type="ECO:0000256" key="4">
    <source>
        <dbReference type="ARBA" id="ARBA00022723"/>
    </source>
</evidence>
<gene>
    <name evidence="14" type="ORF">NECAME_09680</name>
</gene>
<evidence type="ECO:0000313" key="14">
    <source>
        <dbReference type="EMBL" id="ETN79671.1"/>
    </source>
</evidence>
<feature type="transmembrane region" description="Helical" evidence="11">
    <location>
        <begin position="6"/>
        <end position="24"/>
    </location>
</feature>
<dbReference type="PROSITE" id="PS00479">
    <property type="entry name" value="ZF_DAG_PE_1"/>
    <property type="match status" value="1"/>
</dbReference>
<evidence type="ECO:0000256" key="1">
    <source>
        <dbReference type="ARBA" id="ARBA00001383"/>
    </source>
</evidence>
<dbReference type="InterPro" id="IPR046349">
    <property type="entry name" value="C1-like_sf"/>
</dbReference>
<comment type="catalytic activity">
    <reaction evidence="1 10">
        <text>a 1,2-diacyl-sn-glycerol + ATP = a 1,2-diacyl-sn-glycero-3-phosphate + ADP + H(+)</text>
        <dbReference type="Rhea" id="RHEA:10272"/>
        <dbReference type="ChEBI" id="CHEBI:15378"/>
        <dbReference type="ChEBI" id="CHEBI:17815"/>
        <dbReference type="ChEBI" id="CHEBI:30616"/>
        <dbReference type="ChEBI" id="CHEBI:58608"/>
        <dbReference type="ChEBI" id="CHEBI:456216"/>
        <dbReference type="EC" id="2.7.1.107"/>
    </reaction>
</comment>
<dbReference type="GO" id="GO:0046872">
    <property type="term" value="F:metal ion binding"/>
    <property type="evidence" value="ECO:0007669"/>
    <property type="project" value="UniProtKB-KW"/>
</dbReference>
<protein>
    <recommendedName>
        <fullName evidence="10">Diacylglycerol kinase</fullName>
        <shortName evidence="10">DAG kinase</shortName>
        <ecNumber evidence="10">2.7.1.107</ecNumber>
    </recommendedName>
</protein>
<keyword evidence="5" id="KW-0677">Repeat</keyword>
<dbReference type="AlphaFoldDB" id="W2TEP6"/>
<dbReference type="InterPro" id="IPR017438">
    <property type="entry name" value="ATP-NAD_kinase_N"/>
</dbReference>
<evidence type="ECO:0000259" key="13">
    <source>
        <dbReference type="PROSITE" id="PS50146"/>
    </source>
</evidence>
<organism evidence="14 15">
    <name type="scientific">Necator americanus</name>
    <name type="common">Human hookworm</name>
    <dbReference type="NCBI Taxonomy" id="51031"/>
    <lineage>
        <taxon>Eukaryota</taxon>
        <taxon>Metazoa</taxon>
        <taxon>Ecdysozoa</taxon>
        <taxon>Nematoda</taxon>
        <taxon>Chromadorea</taxon>
        <taxon>Rhabditida</taxon>
        <taxon>Rhabditina</taxon>
        <taxon>Rhabditomorpha</taxon>
        <taxon>Strongyloidea</taxon>
        <taxon>Ancylostomatidae</taxon>
        <taxon>Bunostominae</taxon>
        <taxon>Necator</taxon>
    </lineage>
</organism>
<dbReference type="InterPro" id="IPR000756">
    <property type="entry name" value="Diacylglycerol_kin_accessory"/>
</dbReference>
<reference evidence="15" key="1">
    <citation type="journal article" date="2014" name="Nat. Genet.">
        <title>Genome of the human hookworm Necator americanus.</title>
        <authorList>
            <person name="Tang Y.T."/>
            <person name="Gao X."/>
            <person name="Rosa B.A."/>
            <person name="Abubucker S."/>
            <person name="Hallsworth-Pepin K."/>
            <person name="Martin J."/>
            <person name="Tyagi R."/>
            <person name="Heizer E."/>
            <person name="Zhang X."/>
            <person name="Bhonagiri-Palsikar V."/>
            <person name="Minx P."/>
            <person name="Warren W.C."/>
            <person name="Wang Q."/>
            <person name="Zhan B."/>
            <person name="Hotez P.J."/>
            <person name="Sternberg P.W."/>
            <person name="Dougall A."/>
            <person name="Gaze S.T."/>
            <person name="Mulvenna J."/>
            <person name="Sotillo J."/>
            <person name="Ranganathan S."/>
            <person name="Rabelo E.M."/>
            <person name="Wilson R.K."/>
            <person name="Felgner P.L."/>
            <person name="Bethony J."/>
            <person name="Hawdon J.M."/>
            <person name="Gasser R.B."/>
            <person name="Loukas A."/>
            <person name="Mitreva M."/>
        </authorList>
    </citation>
    <scope>NUCLEOTIDE SEQUENCE [LARGE SCALE GENOMIC DNA]</scope>
</reference>
<dbReference type="OMA" id="GCKEHIV"/>
<dbReference type="InterPro" id="IPR001206">
    <property type="entry name" value="Diacylglycerol_kinase_cat_dom"/>
</dbReference>
<dbReference type="PANTHER" id="PTHR11255">
    <property type="entry name" value="DIACYLGLYCEROL KINASE"/>
    <property type="match status" value="1"/>
</dbReference>
<dbReference type="InterPro" id="IPR016064">
    <property type="entry name" value="NAD/diacylglycerol_kinase_sf"/>
</dbReference>
<dbReference type="SUPFAM" id="SSF111331">
    <property type="entry name" value="NAD kinase/diacylglycerol kinase-like"/>
    <property type="match status" value="1"/>
</dbReference>
<feature type="non-terminal residue" evidence="14">
    <location>
        <position position="507"/>
    </location>
</feature>
<dbReference type="SMART" id="SM00045">
    <property type="entry name" value="DAGKa"/>
    <property type="match status" value="1"/>
</dbReference>
<dbReference type="Gene3D" id="3.40.50.10330">
    <property type="entry name" value="Probable inorganic polyphosphate/atp-NAD kinase, domain 1"/>
    <property type="match status" value="1"/>
</dbReference>
<dbReference type="KEGG" id="nai:NECAME_09680"/>
<keyword evidence="11" id="KW-1133">Transmembrane helix</keyword>
<dbReference type="SMART" id="SM00109">
    <property type="entry name" value="C1"/>
    <property type="match status" value="2"/>
</dbReference>
<dbReference type="InterPro" id="IPR037607">
    <property type="entry name" value="DGK"/>
</dbReference>
<dbReference type="GO" id="GO:0007200">
    <property type="term" value="P:phospholipase C-activating G protein-coupled receptor signaling pathway"/>
    <property type="evidence" value="ECO:0007669"/>
    <property type="project" value="InterPro"/>
</dbReference>
<dbReference type="GO" id="GO:0004143">
    <property type="term" value="F:ATP-dependent diacylglycerol kinase activity"/>
    <property type="evidence" value="ECO:0007669"/>
    <property type="project" value="UniProtKB-EC"/>
</dbReference>
<evidence type="ECO:0000256" key="9">
    <source>
        <dbReference type="ARBA" id="ARBA00022840"/>
    </source>
</evidence>
<evidence type="ECO:0000256" key="3">
    <source>
        <dbReference type="ARBA" id="ARBA00022679"/>
    </source>
</evidence>
<evidence type="ECO:0000256" key="8">
    <source>
        <dbReference type="ARBA" id="ARBA00022833"/>
    </source>
</evidence>
<keyword evidence="11" id="KW-0472">Membrane</keyword>
<keyword evidence="11" id="KW-0812">Transmembrane</keyword>
<dbReference type="EMBL" id="KI659382">
    <property type="protein sequence ID" value="ETN79671.1"/>
    <property type="molecule type" value="Genomic_DNA"/>
</dbReference>
<evidence type="ECO:0000256" key="5">
    <source>
        <dbReference type="ARBA" id="ARBA00022737"/>
    </source>
</evidence>
<feature type="domain" description="DAGKc" evidence="13">
    <location>
        <begin position="195"/>
        <end position="330"/>
    </location>
</feature>
<dbReference type="STRING" id="51031.W2TEP6"/>
<proteinExistence type="inferred from homology"/>
<comment type="similarity">
    <text evidence="2 10">Belongs to the eukaryotic diacylglycerol kinase family.</text>
</comment>
<keyword evidence="4" id="KW-0479">Metal-binding</keyword>
<dbReference type="PROSITE" id="PS50146">
    <property type="entry name" value="DAGK"/>
    <property type="match status" value="1"/>
</dbReference>
<evidence type="ECO:0000256" key="6">
    <source>
        <dbReference type="ARBA" id="ARBA00022741"/>
    </source>
</evidence>
<evidence type="ECO:0000313" key="15">
    <source>
        <dbReference type="Proteomes" id="UP000053676"/>
    </source>
</evidence>
<evidence type="ECO:0000256" key="7">
    <source>
        <dbReference type="ARBA" id="ARBA00022777"/>
    </source>
</evidence>
<evidence type="ECO:0000256" key="10">
    <source>
        <dbReference type="RuleBase" id="RU361128"/>
    </source>
</evidence>
<dbReference type="GO" id="GO:0005524">
    <property type="term" value="F:ATP binding"/>
    <property type="evidence" value="ECO:0007669"/>
    <property type="project" value="UniProtKB-KW"/>
</dbReference>
<dbReference type="EC" id="2.7.1.107" evidence="10"/>
<dbReference type="InterPro" id="IPR002219">
    <property type="entry name" value="PKC_DAG/PE"/>
</dbReference>
<dbReference type="CDD" id="cd20801">
    <property type="entry name" value="C1_DGKepsilon_typeIII_rpt1"/>
    <property type="match status" value="1"/>
</dbReference>
<sequence>MLPYEELVVAFLFVLVVMIVICAFRKLLEERKLKSINNSTSMKAGHFWTRVNFVDRGFYCASCRIHLFSGYECDYCTLKVDKVTCARNIEEKISCKTVQQPDDHGRHRHHWIPGNIDSDQFCFICDELCGGGVNLRDYACCLCWRVIHSTCLRKNASEYCDFGPYRYFSFPPNNIQLRHAGKRMVIGRVIWPNQEDFKPVIICINTVCGSCTGKVVYRSFLRHLHRNQVIDIQKEDVRSALQWIDDSEREDVRLVVAGGDGTISSVLDILEEFHQKPPMAVLPLGTGNDLSRVLGWGGGTNGDLDILQYLNDVHTAKLQKVDRWNVMINSKDQFGESTITNTRNMSNYVSIGVDASVTFGMQMTRKSIPRALSSRLLNKLLFFSFGTKDVFTRTCKGLRDKISLYLDDQYVQLPEIEGIVFLNIQSWGAGVQPWKCANEERPQKLDDGVFEVFAVTSSFHIAQMQKAILVDKNIGFRVQIGLASPLFIGQARKAVVVTRNGSTLPMQ</sequence>
<dbReference type="SMART" id="SM00046">
    <property type="entry name" value="DAGKc"/>
    <property type="match status" value="1"/>
</dbReference>
<dbReference type="PROSITE" id="PS50081">
    <property type="entry name" value="ZF_DAG_PE_2"/>
    <property type="match status" value="1"/>
</dbReference>
<evidence type="ECO:0000256" key="2">
    <source>
        <dbReference type="ARBA" id="ARBA00009280"/>
    </source>
</evidence>
<evidence type="ECO:0000256" key="11">
    <source>
        <dbReference type="SAM" id="Phobius"/>
    </source>
</evidence>
<evidence type="ECO:0000259" key="12">
    <source>
        <dbReference type="PROSITE" id="PS50081"/>
    </source>
</evidence>
<keyword evidence="8" id="KW-0862">Zinc</keyword>
<dbReference type="SUPFAM" id="SSF57889">
    <property type="entry name" value="Cysteine-rich domain"/>
    <property type="match status" value="1"/>
</dbReference>
<keyword evidence="6 10" id="KW-0547">Nucleotide-binding</keyword>
<accession>W2TEP6</accession>
<dbReference type="Proteomes" id="UP000053676">
    <property type="component" value="Unassembled WGS sequence"/>
</dbReference>
<dbReference type="Gene3D" id="3.30.60.20">
    <property type="match status" value="1"/>
</dbReference>
<dbReference type="Gene3D" id="2.60.200.40">
    <property type="match status" value="1"/>
</dbReference>
<dbReference type="PANTHER" id="PTHR11255:SF118">
    <property type="entry name" value="DIACYLGLYCEROL KINASE EPSILON"/>
    <property type="match status" value="1"/>
</dbReference>
<keyword evidence="15" id="KW-1185">Reference proteome</keyword>
<dbReference type="OrthoDB" id="242257at2759"/>
<keyword evidence="7 10" id="KW-0418">Kinase</keyword>
<dbReference type="Pfam" id="PF00781">
    <property type="entry name" value="DAGK_cat"/>
    <property type="match status" value="1"/>
</dbReference>
<name>W2TEP6_NECAM</name>
<keyword evidence="9 10" id="KW-0067">ATP-binding</keyword>
<dbReference type="Pfam" id="PF00609">
    <property type="entry name" value="DAGK_acc"/>
    <property type="match status" value="1"/>
</dbReference>
<feature type="domain" description="Phorbol-ester/DAG-type" evidence="12">
    <location>
        <begin position="108"/>
        <end position="160"/>
    </location>
</feature>
<dbReference type="GO" id="GO:0016020">
    <property type="term" value="C:membrane"/>
    <property type="evidence" value="ECO:0007669"/>
    <property type="project" value="TreeGrafter"/>
</dbReference>
<keyword evidence="3 10" id="KW-0808">Transferase</keyword>